<dbReference type="GO" id="GO:0005524">
    <property type="term" value="F:ATP binding"/>
    <property type="evidence" value="ECO:0007669"/>
    <property type="project" value="UniProtKB-KW"/>
</dbReference>
<protein>
    <recommendedName>
        <fullName evidence="6">Heat shock 70 kDa protein 12A</fullName>
    </recommendedName>
</protein>
<reference evidence="4" key="1">
    <citation type="submission" date="2021-03" db="EMBL/GenBank/DDBJ databases">
        <authorList>
            <person name="Bekaert M."/>
        </authorList>
    </citation>
    <scope>NUCLEOTIDE SEQUENCE</scope>
</reference>
<dbReference type="InterPro" id="IPR043129">
    <property type="entry name" value="ATPase_NBD"/>
</dbReference>
<dbReference type="Gene3D" id="3.90.640.10">
    <property type="entry name" value="Actin, Chain A, domain 4"/>
    <property type="match status" value="1"/>
</dbReference>
<dbReference type="OrthoDB" id="6127299at2759"/>
<dbReference type="GO" id="GO:0140662">
    <property type="term" value="F:ATP-dependent protein folding chaperone"/>
    <property type="evidence" value="ECO:0007669"/>
    <property type="project" value="InterPro"/>
</dbReference>
<dbReference type="EMBL" id="CAJPWZ010001680">
    <property type="protein sequence ID" value="CAG2221303.1"/>
    <property type="molecule type" value="Genomic_DNA"/>
</dbReference>
<dbReference type="Gene3D" id="3.30.420.40">
    <property type="match status" value="2"/>
</dbReference>
<dbReference type="CDD" id="cd10229">
    <property type="entry name" value="ASKHA_NBD_HSP70_HSPA12"/>
    <property type="match status" value="1"/>
</dbReference>
<dbReference type="InterPro" id="IPR013126">
    <property type="entry name" value="Hsp_70_fam"/>
</dbReference>
<evidence type="ECO:0000313" key="5">
    <source>
        <dbReference type="Proteomes" id="UP000683360"/>
    </source>
</evidence>
<dbReference type="Pfam" id="PF00012">
    <property type="entry name" value="HSP70"/>
    <property type="match status" value="1"/>
</dbReference>
<sequence length="528" mass="60104">MRISSYLVVLIIDQEVRTNNRMACEESDNTLLVAAIDFGTTYSGYAFSTRISFKKDKLDIKANQVWNAGSKQLLSLKTPTCILLRKNLEIVSFGYQAENDYAAIVTDETEDDYYFFQQFKMKLYRCEALCDHLHQTLLDKGVSVNPDEIKWVLTVPAIWSDGAKQFMRESAKKAGIKNDKLAISLEPEDASIFCQCLSMASQQGFKEVFSKIQKGTKYMVVDLGGGTVDITAHEKLDEHTMVELCKATGDDCGGSSVDKEFLQIFDDIVGKDVMKSLACEEVDSYLDLCRSFETTKRKLEASSIRPKITIIFPFFAIDKLCKRKRDKEFETLLSESKYSQKIKLKNDKLIIDLEFMKSLFRKVIDRTIKLIRNTFSNGKARDITTLLLVGGFSECHLVQEEIRKAFSDKTVISPDDPGLAVLKGAVLFGHMPNLIQSRFTRRTYGRRIKPLFNSNLHDRSRLVVEDGEERCEGVFEAFMTANESIQVGTKVKVSYHTIRRRQDKINVAIYVTEEKLSQSTLMKRGVEK</sequence>
<keyword evidence="3" id="KW-0067">ATP-binding</keyword>
<evidence type="ECO:0000256" key="3">
    <source>
        <dbReference type="ARBA" id="ARBA00022840"/>
    </source>
</evidence>
<dbReference type="PANTHER" id="PTHR14187">
    <property type="entry name" value="ALPHA KINASE/ELONGATION FACTOR 2 KINASE"/>
    <property type="match status" value="1"/>
</dbReference>
<dbReference type="PANTHER" id="PTHR14187:SF5">
    <property type="entry name" value="HEAT SHOCK 70 KDA PROTEIN 12A"/>
    <property type="match status" value="1"/>
</dbReference>
<evidence type="ECO:0008006" key="6">
    <source>
        <dbReference type="Google" id="ProtNLM"/>
    </source>
</evidence>
<gene>
    <name evidence="4" type="ORF">MEDL_34731</name>
</gene>
<comment type="similarity">
    <text evidence="1">Belongs to the heat shock protein 70 family.</text>
</comment>
<name>A0A8S3STG0_MYTED</name>
<keyword evidence="2" id="KW-0547">Nucleotide-binding</keyword>
<comment type="caution">
    <text evidence="4">The sequence shown here is derived from an EMBL/GenBank/DDBJ whole genome shotgun (WGS) entry which is preliminary data.</text>
</comment>
<evidence type="ECO:0000256" key="2">
    <source>
        <dbReference type="ARBA" id="ARBA00022741"/>
    </source>
</evidence>
<evidence type="ECO:0000313" key="4">
    <source>
        <dbReference type="EMBL" id="CAG2221303.1"/>
    </source>
</evidence>
<evidence type="ECO:0000256" key="1">
    <source>
        <dbReference type="ARBA" id="ARBA00007381"/>
    </source>
</evidence>
<keyword evidence="5" id="KW-1185">Reference proteome</keyword>
<dbReference type="AlphaFoldDB" id="A0A8S3STG0"/>
<proteinExistence type="inferred from homology"/>
<organism evidence="4 5">
    <name type="scientific">Mytilus edulis</name>
    <name type="common">Blue mussel</name>
    <dbReference type="NCBI Taxonomy" id="6550"/>
    <lineage>
        <taxon>Eukaryota</taxon>
        <taxon>Metazoa</taxon>
        <taxon>Spiralia</taxon>
        <taxon>Lophotrochozoa</taxon>
        <taxon>Mollusca</taxon>
        <taxon>Bivalvia</taxon>
        <taxon>Autobranchia</taxon>
        <taxon>Pteriomorphia</taxon>
        <taxon>Mytilida</taxon>
        <taxon>Mytiloidea</taxon>
        <taxon>Mytilidae</taxon>
        <taxon>Mytilinae</taxon>
        <taxon>Mytilus</taxon>
    </lineage>
</organism>
<accession>A0A8S3STG0</accession>
<dbReference type="SUPFAM" id="SSF53067">
    <property type="entry name" value="Actin-like ATPase domain"/>
    <property type="match status" value="2"/>
</dbReference>
<dbReference type="Proteomes" id="UP000683360">
    <property type="component" value="Unassembled WGS sequence"/>
</dbReference>